<sequence>MRKSSYISFFIVIAMLISAFSIKTVNPKTIFFKLETIEKTFLAGTEVALTFSTEDGKSPLLFINNSYGSTLISPKKKETKLIFIIPSVFSKKAGILNWSLIYEGKTQLKNSIEILPNIATKTIIESYLGPRSIQAGKRDYSMFVIIPTDIYDNPLPANTSVKINEQFLDNITSTEEKTKNLIAWNTIMAKEKTGSILVSSSCKTTNSNEVTTVIYPSNPTNFFISFNRNHNFADGNQITEITTSKILDEFGNTISDGTIVEFNIENTENNILKTRATTINGFAKAKILHPDSKDNWKVKGYVNGLAESNTITINYEPITTNFNVHFSENNREIKVGPIQSFMNQLIPDGALVKLKIFNNSNLIETKTETSFKGFVTFEISAEFYTEKSYSFIVDVLGNSKMIETKNYATKTE</sequence>
<dbReference type="EMBL" id="FZNX01000003">
    <property type="protein sequence ID" value="SNR59741.1"/>
    <property type="molecule type" value="Genomic_DNA"/>
</dbReference>
<dbReference type="OrthoDB" id="980944at2"/>
<dbReference type="Proteomes" id="UP000198412">
    <property type="component" value="Unassembled WGS sequence"/>
</dbReference>
<evidence type="ECO:0008006" key="3">
    <source>
        <dbReference type="Google" id="ProtNLM"/>
    </source>
</evidence>
<name>A0A238XME2_9FLAO</name>
<evidence type="ECO:0000313" key="1">
    <source>
        <dbReference type="EMBL" id="SNR59741.1"/>
    </source>
</evidence>
<gene>
    <name evidence="1" type="ORF">SAMN04488111_1925</name>
</gene>
<evidence type="ECO:0000313" key="2">
    <source>
        <dbReference type="Proteomes" id="UP000198412"/>
    </source>
</evidence>
<keyword evidence="2" id="KW-1185">Reference proteome</keyword>
<proteinExistence type="predicted"/>
<accession>A0A238XME2</accession>
<dbReference type="AlphaFoldDB" id="A0A238XME2"/>
<reference evidence="2" key="1">
    <citation type="submission" date="2017-06" db="EMBL/GenBank/DDBJ databases">
        <authorList>
            <person name="Varghese N."/>
            <person name="Submissions S."/>
        </authorList>
    </citation>
    <scope>NUCLEOTIDE SEQUENCE [LARGE SCALE GENOMIC DNA]</scope>
    <source>
        <strain evidence="2">DSM 27993</strain>
    </source>
</reference>
<protein>
    <recommendedName>
        <fullName evidence="3">Big-1 domain-containing protein</fullName>
    </recommendedName>
</protein>
<dbReference type="RefSeq" id="WP_089378233.1">
    <property type="nucleotide sequence ID" value="NZ_FZNX01000003.1"/>
</dbReference>
<organism evidence="1 2">
    <name type="scientific">Lutibacter flavus</name>
    <dbReference type="NCBI Taxonomy" id="691689"/>
    <lineage>
        <taxon>Bacteria</taxon>
        <taxon>Pseudomonadati</taxon>
        <taxon>Bacteroidota</taxon>
        <taxon>Flavobacteriia</taxon>
        <taxon>Flavobacteriales</taxon>
        <taxon>Flavobacteriaceae</taxon>
        <taxon>Lutibacter</taxon>
    </lineage>
</organism>